<keyword evidence="2" id="KW-1185">Reference proteome</keyword>
<dbReference type="RefSeq" id="WP_066519898.1">
    <property type="nucleotide sequence ID" value="NZ_CP149433.1"/>
</dbReference>
<dbReference type="OrthoDB" id="1739584at2"/>
<accession>A0A136Q4D7</accession>
<dbReference type="Proteomes" id="UP000070366">
    <property type="component" value="Unassembled WGS sequence"/>
</dbReference>
<gene>
    <name evidence="1" type="ORF">HMPREF3293_01733</name>
</gene>
<name>A0A136Q4D7_9FIRM</name>
<dbReference type="KEGG" id="cmiu:B1H56_11405"/>
<proteinExistence type="predicted"/>
<reference evidence="2" key="1">
    <citation type="submission" date="2016-02" db="EMBL/GenBank/DDBJ databases">
        <authorList>
            <person name="Mitreva M."/>
            <person name="Pepin K.H."/>
            <person name="Mihindukulasuriya K.A."/>
            <person name="Fulton R."/>
            <person name="Fronick C."/>
            <person name="O'Laughlin M."/>
            <person name="Miner T."/>
            <person name="Herter B."/>
            <person name="Rosa B.A."/>
            <person name="Cordes M."/>
            <person name="Tomlinson C."/>
            <person name="Wollam A."/>
            <person name="Palsikar V.B."/>
            <person name="Mardis E.R."/>
            <person name="Wilson R.K."/>
        </authorList>
    </citation>
    <scope>NUCLEOTIDE SEQUENCE [LARGE SCALE GENOMIC DNA]</scope>
    <source>
        <strain evidence="2">DSM 22607</strain>
    </source>
</reference>
<protein>
    <recommendedName>
        <fullName evidence="3">DUF2007 domain-containing protein</fullName>
    </recommendedName>
</protein>
<dbReference type="STRING" id="626937.HMPREF3293_01733"/>
<comment type="caution">
    <text evidence="1">The sequence shown here is derived from an EMBL/GenBank/DDBJ whole genome shotgun (WGS) entry which is preliminary data.</text>
</comment>
<evidence type="ECO:0000313" key="1">
    <source>
        <dbReference type="EMBL" id="KXK65519.1"/>
    </source>
</evidence>
<dbReference type="EMBL" id="LSZW01000061">
    <property type="protein sequence ID" value="KXK65519.1"/>
    <property type="molecule type" value="Genomic_DNA"/>
</dbReference>
<evidence type="ECO:0008006" key="3">
    <source>
        <dbReference type="Google" id="ProtNLM"/>
    </source>
</evidence>
<organism evidence="1 2">
    <name type="scientific">Christensenella minuta</name>
    <dbReference type="NCBI Taxonomy" id="626937"/>
    <lineage>
        <taxon>Bacteria</taxon>
        <taxon>Bacillati</taxon>
        <taxon>Bacillota</taxon>
        <taxon>Clostridia</taxon>
        <taxon>Christensenellales</taxon>
        <taxon>Christensenellaceae</taxon>
        <taxon>Christensenella</taxon>
    </lineage>
</organism>
<evidence type="ECO:0000313" key="2">
    <source>
        <dbReference type="Proteomes" id="UP000070366"/>
    </source>
</evidence>
<dbReference type="AlphaFoldDB" id="A0A136Q4D7"/>
<sequence>MVSVMPFCPNCRTEYDEGYTVCADCGARLVEKLSQMTEKAAPSAYGGEANRVFLVSACSRESSAMLINMLNNSAIPAFAREPQDASSGQAEGRDIFVDRMDYGSAMEIAASILDGNCAEDEEGGAQEEQASPDPARHIRILLAAVIVRALIACAVVFSN</sequence>